<dbReference type="GeneID" id="28488492"/>
<dbReference type="InterPro" id="IPR012028">
    <property type="entry name" value="UCP006529_dinclt"/>
</dbReference>
<dbReference type="STRING" id="294671.YLM1_0198"/>
<dbReference type="AlphaFoldDB" id="A0A126QY45"/>
<protein>
    <submittedName>
        <fullName evidence="2">Predicted dinucleotide-utilizing enzyme of the ThiF/HesA family</fullName>
    </submittedName>
    <submittedName>
        <fullName evidence="1">ThiF family protein HcgE</fullName>
    </submittedName>
</protein>
<sequence length="215" mass="23452">MIQEMENSLIPKGSIDLVGFGRLGLRTGINLIQVHRGGPSKITVFDGQKISGSDIIFLLYGAKLGSYKADFLKEISTHSKDFREVISINEYISKDNLDLITGDVVVIEIAGGNTIPTAADIIKKAHENGSKTIGTAGIFGIGDEEIIIGDISEFDDSNPAIEELRKEGIVENHLIVTTNKFIRDSIPITSCVLDNIANVITRETLKLLIEKNRES</sequence>
<dbReference type="GO" id="GO:0008641">
    <property type="term" value="F:ubiquitin-like modifier activating enzyme activity"/>
    <property type="evidence" value="ECO:0007669"/>
    <property type="project" value="InterPro"/>
</dbReference>
<evidence type="ECO:0000313" key="4">
    <source>
        <dbReference type="Proteomes" id="UP000183442"/>
    </source>
</evidence>
<reference evidence="3" key="2">
    <citation type="submission" date="2016-02" db="EMBL/GenBank/DDBJ databases">
        <title>The draft genome sequence of the rumen methanogen Methanobrevibacter olleyae YLM1.</title>
        <authorList>
            <consortium name="New Zealand Agricultural Greenhouse Gas Research Centre/Pastoral Greenhouse Gas Research Consortium"/>
            <person name="Kelly W.J."/>
            <person name="Li D."/>
            <person name="Lambie S.C."/>
            <person name="Attwood G.T."/>
            <person name="Altermann E."/>
            <person name="Leahy S.C."/>
        </authorList>
    </citation>
    <scope>NUCLEOTIDE SEQUENCE [LARGE SCALE GENOMIC DNA]</scope>
    <source>
        <strain evidence="3">YLM1</strain>
    </source>
</reference>
<accession>A0A126QY45</accession>
<keyword evidence="3" id="KW-1185">Reference proteome</keyword>
<dbReference type="RefSeq" id="WP_067145440.1">
    <property type="nucleotide sequence ID" value="NZ_CP014265.1"/>
</dbReference>
<reference evidence="2" key="4">
    <citation type="submission" date="2016-10" db="EMBL/GenBank/DDBJ databases">
        <authorList>
            <person name="de Groot N.N."/>
        </authorList>
    </citation>
    <scope>NUCLEOTIDE SEQUENCE [LARGE SCALE GENOMIC DNA]</scope>
    <source>
        <strain evidence="2">DSM 16632</strain>
    </source>
</reference>
<evidence type="ECO:0000313" key="3">
    <source>
        <dbReference type="Proteomes" id="UP000066376"/>
    </source>
</evidence>
<dbReference type="Gene3D" id="3.40.50.720">
    <property type="entry name" value="NAD(P)-binding Rossmann-like Domain"/>
    <property type="match status" value="1"/>
</dbReference>
<dbReference type="SUPFAM" id="SSF69572">
    <property type="entry name" value="Activating enzymes of the ubiquitin-like proteins"/>
    <property type="match status" value="1"/>
</dbReference>
<dbReference type="Proteomes" id="UP000066376">
    <property type="component" value="Chromosome"/>
</dbReference>
<evidence type="ECO:0000313" key="1">
    <source>
        <dbReference type="EMBL" id="AMK14758.1"/>
    </source>
</evidence>
<organism evidence="1 3">
    <name type="scientific">Methanobrevibacter olleyae</name>
    <dbReference type="NCBI Taxonomy" id="294671"/>
    <lineage>
        <taxon>Archaea</taxon>
        <taxon>Methanobacteriati</taxon>
        <taxon>Methanobacteriota</taxon>
        <taxon>Methanomada group</taxon>
        <taxon>Methanobacteria</taxon>
        <taxon>Methanobacteriales</taxon>
        <taxon>Methanobacteriaceae</taxon>
        <taxon>Methanobrevibacter</taxon>
    </lineage>
</organism>
<dbReference type="PIRSF" id="PIRSF006529">
    <property type="entry name" value="UCP006529_dinclt"/>
    <property type="match status" value="1"/>
</dbReference>
<name>A0A126QY45_METOL</name>
<evidence type="ECO:0000313" key="2">
    <source>
        <dbReference type="EMBL" id="SFL47107.1"/>
    </source>
</evidence>
<dbReference type="EMBL" id="FOTL01000013">
    <property type="protein sequence ID" value="SFL47107.1"/>
    <property type="molecule type" value="Genomic_DNA"/>
</dbReference>
<dbReference type="KEGG" id="mol:YLM1_0198"/>
<gene>
    <name evidence="2" type="ORF">SAMN02910297_00965</name>
    <name evidence="1" type="ORF">YLM1_0198</name>
</gene>
<dbReference type="PATRIC" id="fig|294671.3.peg.198"/>
<proteinExistence type="predicted"/>
<dbReference type="EMBL" id="CP014265">
    <property type="protein sequence ID" value="AMK14758.1"/>
    <property type="molecule type" value="Genomic_DNA"/>
</dbReference>
<dbReference type="Proteomes" id="UP000183442">
    <property type="component" value="Unassembled WGS sequence"/>
</dbReference>
<reference evidence="4" key="3">
    <citation type="submission" date="2016-10" db="EMBL/GenBank/DDBJ databases">
        <authorList>
            <person name="Varghese N."/>
        </authorList>
    </citation>
    <scope>NUCLEOTIDE SEQUENCE [LARGE SCALE GENOMIC DNA]</scope>
    <source>
        <strain evidence="4">DSM 16632</strain>
    </source>
</reference>
<dbReference type="OrthoDB" id="63188at2157"/>
<dbReference type="InterPro" id="IPR035985">
    <property type="entry name" value="Ubiquitin-activating_enz"/>
</dbReference>
<reference evidence="1 3" key="1">
    <citation type="journal article" date="2016" name="Genome Announc.">
        <title>Draft Genome Sequence of the Rumen Methanogen Methanobrevibacter olleyae YLM1.</title>
        <authorList>
            <person name="Kelly W.J."/>
            <person name="Li D."/>
            <person name="Lambie S.C."/>
            <person name="Cox F."/>
            <person name="Attwood G.T."/>
            <person name="Altermann E."/>
            <person name="Leahy S.C."/>
        </authorList>
    </citation>
    <scope>NUCLEOTIDE SEQUENCE [LARGE SCALE GENOMIC DNA]</scope>
    <source>
        <strain evidence="1 3">YLM1</strain>
    </source>
</reference>